<feature type="transmembrane region" description="Helical" evidence="1">
    <location>
        <begin position="20"/>
        <end position="45"/>
    </location>
</feature>
<dbReference type="EMBL" id="KQ421523">
    <property type="protein sequence ID" value="KOF77234.1"/>
    <property type="molecule type" value="Genomic_DNA"/>
</dbReference>
<dbReference type="AlphaFoldDB" id="A0A0L8GK49"/>
<keyword evidence="1" id="KW-1133">Transmembrane helix</keyword>
<organism evidence="2">
    <name type="scientific">Octopus bimaculoides</name>
    <name type="common">California two-spotted octopus</name>
    <dbReference type="NCBI Taxonomy" id="37653"/>
    <lineage>
        <taxon>Eukaryota</taxon>
        <taxon>Metazoa</taxon>
        <taxon>Spiralia</taxon>
        <taxon>Lophotrochozoa</taxon>
        <taxon>Mollusca</taxon>
        <taxon>Cephalopoda</taxon>
        <taxon>Coleoidea</taxon>
        <taxon>Octopodiformes</taxon>
        <taxon>Octopoda</taxon>
        <taxon>Incirrata</taxon>
        <taxon>Octopodidae</taxon>
        <taxon>Octopus</taxon>
    </lineage>
</organism>
<reference evidence="2" key="1">
    <citation type="submission" date="2015-07" db="EMBL/GenBank/DDBJ databases">
        <title>MeaNS - Measles Nucleotide Surveillance Program.</title>
        <authorList>
            <person name="Tran T."/>
            <person name="Druce J."/>
        </authorList>
    </citation>
    <scope>NUCLEOTIDE SEQUENCE</scope>
    <source>
        <strain evidence="2">UCB-OBI-ISO-001</strain>
        <tissue evidence="2">Gonad</tissue>
    </source>
</reference>
<evidence type="ECO:0000313" key="2">
    <source>
        <dbReference type="EMBL" id="KOF77234.1"/>
    </source>
</evidence>
<proteinExistence type="predicted"/>
<protein>
    <submittedName>
        <fullName evidence="2">Uncharacterized protein</fullName>
    </submittedName>
</protein>
<evidence type="ECO:0000256" key="1">
    <source>
        <dbReference type="SAM" id="Phobius"/>
    </source>
</evidence>
<keyword evidence="1" id="KW-0812">Transmembrane</keyword>
<sequence length="62" mass="7058">MKLFLNDWVEAKKNEHFTSVVYYCLIIVMLHLLSDQTGASALLLLEEKTFYLSILCTSSAMA</sequence>
<name>A0A0L8GK49_OCTBM</name>
<keyword evidence="1" id="KW-0472">Membrane</keyword>
<accession>A0A0L8GK49</accession>
<gene>
    <name evidence="2" type="ORF">OCBIM_22032333mg</name>
</gene>